<feature type="compositionally biased region" description="Polar residues" evidence="2">
    <location>
        <begin position="543"/>
        <end position="559"/>
    </location>
</feature>
<name>A0A9P0CPY3_9CUCU</name>
<feature type="coiled-coil region" evidence="1">
    <location>
        <begin position="380"/>
        <end position="407"/>
    </location>
</feature>
<evidence type="ECO:0000313" key="5">
    <source>
        <dbReference type="Proteomes" id="UP001153636"/>
    </source>
</evidence>
<evidence type="ECO:0000259" key="3">
    <source>
        <dbReference type="SMART" id="SM01041"/>
    </source>
</evidence>
<protein>
    <recommendedName>
        <fullName evidence="3">BRO1 domain-containing protein</fullName>
    </recommendedName>
</protein>
<accession>A0A9P0CPY3</accession>
<dbReference type="Proteomes" id="UP001153636">
    <property type="component" value="Chromosome 20"/>
</dbReference>
<organism evidence="4 5">
    <name type="scientific">Psylliodes chrysocephalus</name>
    <dbReference type="NCBI Taxonomy" id="3402493"/>
    <lineage>
        <taxon>Eukaryota</taxon>
        <taxon>Metazoa</taxon>
        <taxon>Ecdysozoa</taxon>
        <taxon>Arthropoda</taxon>
        <taxon>Hexapoda</taxon>
        <taxon>Insecta</taxon>
        <taxon>Pterygota</taxon>
        <taxon>Neoptera</taxon>
        <taxon>Endopterygota</taxon>
        <taxon>Coleoptera</taxon>
        <taxon>Polyphaga</taxon>
        <taxon>Cucujiformia</taxon>
        <taxon>Chrysomeloidea</taxon>
        <taxon>Chrysomelidae</taxon>
        <taxon>Galerucinae</taxon>
        <taxon>Alticini</taxon>
        <taxon>Psylliodes</taxon>
    </lineage>
</organism>
<dbReference type="GO" id="GO:0000281">
    <property type="term" value="P:mitotic cytokinesis"/>
    <property type="evidence" value="ECO:0007669"/>
    <property type="project" value="TreeGrafter"/>
</dbReference>
<gene>
    <name evidence="4" type="ORF">PSYICH_LOCUS7960</name>
</gene>
<dbReference type="InterPro" id="IPR025304">
    <property type="entry name" value="ALIX_V_dom"/>
</dbReference>
<dbReference type="AlphaFoldDB" id="A0A9P0CPY3"/>
<dbReference type="EMBL" id="OV651832">
    <property type="protein sequence ID" value="CAH1107337.1"/>
    <property type="molecule type" value="Genomic_DNA"/>
</dbReference>
<dbReference type="InterPro" id="IPR038499">
    <property type="entry name" value="BRO1_sf"/>
</dbReference>
<keyword evidence="5" id="KW-1185">Reference proteome</keyword>
<dbReference type="CDD" id="cd09235">
    <property type="entry name" value="V_Alix"/>
    <property type="match status" value="1"/>
</dbReference>
<dbReference type="Gene3D" id="1.20.120.560">
    <property type="entry name" value="alix/aip1 in complex with the ypdl late domain"/>
    <property type="match status" value="1"/>
</dbReference>
<evidence type="ECO:0000313" key="4">
    <source>
        <dbReference type="EMBL" id="CAH1107337.1"/>
    </source>
</evidence>
<dbReference type="GO" id="GO:0005768">
    <property type="term" value="C:endosome"/>
    <property type="evidence" value="ECO:0007669"/>
    <property type="project" value="TreeGrafter"/>
</dbReference>
<dbReference type="OrthoDB" id="2141925at2759"/>
<dbReference type="Pfam" id="PF13949">
    <property type="entry name" value="ALIX_LYPXL_bnd"/>
    <property type="match status" value="1"/>
</dbReference>
<dbReference type="Pfam" id="PF03097">
    <property type="entry name" value="BRO1"/>
    <property type="match status" value="1"/>
</dbReference>
<sequence length="633" mass="70102">MLAIQQDPTPDLNPDTLGALSQLMLAQAQQIFVHKAIHDNMKDSIVAKLASQCEDLYAETLKTFQRENLKNIWDKEWIPMIAGKQAALGAIAEFYQSLVCKSNKNIGQEISRLRRANELLRASQTRSGRTLFGEIALKVERNLAEAVKDNDFIYHEIIPDIKSVDSIGKAQPAKVLPLAHPMSQNFSDVFTELVPVAVHQALASYDIRKTEIVNTEISKLREASQMLNGLLASLNLPAAIEVTSGGSEVPPSILEKANAVSSLGGITELKRMIDELPELLKRNQDILDETDRMLNEEKSSDDQLRTQFKDKWNRTPSDKLTEMFRSNSAKYRQIINNAVTADKTVREKFDTHKSGMELLSTGSDAIQTALPSGGSGNVQNSSAVQTLRQLMEEVDVLKAERATIEDDLKNPTTDMKETFLSALAKDGAINEAAISFENLGKTFGALQKQVAESIEKQTPLVQKIQQTHSQFVSERGSTAGGREQMMCSLASAHDAFMDLQKNLIEGTKFYNDLTQMLVTFQNKVSDFCFARRTEKEELLKDLTQASSRTTPVQPSTPNYYSDPPKPANSTPTSPPSNAPQAPGYLPYPVQTQGMPVPYGATSNVPYPTYVPPPMPQGYNPYGTIPYPCEYYSK</sequence>
<dbReference type="PANTHER" id="PTHR23030:SF39">
    <property type="entry name" value="PROGRAMMED CELL DEATH 6-INTERACTING PROTEIN"/>
    <property type="match status" value="1"/>
</dbReference>
<dbReference type="InterPro" id="IPR004328">
    <property type="entry name" value="BRO1_dom"/>
</dbReference>
<keyword evidence="1" id="KW-0175">Coiled coil</keyword>
<proteinExistence type="predicted"/>
<feature type="domain" description="BRO1" evidence="3">
    <location>
        <begin position="1"/>
        <end position="217"/>
    </location>
</feature>
<dbReference type="PANTHER" id="PTHR23030">
    <property type="entry name" value="PCD6 INTERACTING PROTEIN-RELATED"/>
    <property type="match status" value="1"/>
</dbReference>
<reference evidence="4" key="1">
    <citation type="submission" date="2022-01" db="EMBL/GenBank/DDBJ databases">
        <authorList>
            <person name="King R."/>
        </authorList>
    </citation>
    <scope>NUCLEOTIDE SEQUENCE</scope>
</reference>
<dbReference type="SMART" id="SM01041">
    <property type="entry name" value="BRO1"/>
    <property type="match status" value="1"/>
</dbReference>
<dbReference type="Gene3D" id="1.25.40.280">
    <property type="entry name" value="alix/aip1 like domains"/>
    <property type="match status" value="1"/>
</dbReference>
<evidence type="ECO:0000256" key="2">
    <source>
        <dbReference type="SAM" id="MobiDB-lite"/>
    </source>
</evidence>
<dbReference type="Gene3D" id="1.20.140.50">
    <property type="entry name" value="alix/aip1 like domains"/>
    <property type="match status" value="1"/>
</dbReference>
<feature type="region of interest" description="Disordered" evidence="2">
    <location>
        <begin position="541"/>
        <end position="589"/>
    </location>
</feature>
<feature type="non-terminal residue" evidence="4">
    <location>
        <position position="633"/>
    </location>
</feature>
<evidence type="ECO:0000256" key="1">
    <source>
        <dbReference type="SAM" id="Coils"/>
    </source>
</evidence>